<evidence type="ECO:0008006" key="4">
    <source>
        <dbReference type="Google" id="ProtNLM"/>
    </source>
</evidence>
<accession>A0ABR4KVW6</accession>
<evidence type="ECO:0000313" key="2">
    <source>
        <dbReference type="EMBL" id="KAL2856431.1"/>
    </source>
</evidence>
<gene>
    <name evidence="2" type="ORF">BJY01DRAFT_179039</name>
</gene>
<reference evidence="2 3" key="1">
    <citation type="submission" date="2024-07" db="EMBL/GenBank/DDBJ databases">
        <title>Section-level genome sequencing and comparative genomics of Aspergillus sections Usti and Cavernicolus.</title>
        <authorList>
            <consortium name="Lawrence Berkeley National Laboratory"/>
            <person name="Nybo J.L."/>
            <person name="Vesth T.C."/>
            <person name="Theobald S."/>
            <person name="Frisvad J.C."/>
            <person name="Larsen T.O."/>
            <person name="Kjaerboelling I."/>
            <person name="Rothschild-Mancinelli K."/>
            <person name="Lyhne E.K."/>
            <person name="Kogle M.E."/>
            <person name="Barry K."/>
            <person name="Clum A."/>
            <person name="Na H."/>
            <person name="Ledsgaard L."/>
            <person name="Lin J."/>
            <person name="Lipzen A."/>
            <person name="Kuo A."/>
            <person name="Riley R."/>
            <person name="Mondo S."/>
            <person name="Labutti K."/>
            <person name="Haridas S."/>
            <person name="Pangalinan J."/>
            <person name="Salamov A.A."/>
            <person name="Simmons B.A."/>
            <person name="Magnuson J.K."/>
            <person name="Chen J."/>
            <person name="Drula E."/>
            <person name="Henrissat B."/>
            <person name="Wiebenga A."/>
            <person name="Lubbers R.J."/>
            <person name="Gomes A.C."/>
            <person name="Makela M.R."/>
            <person name="Stajich J."/>
            <person name="Grigoriev I.V."/>
            <person name="Mortensen U.H."/>
            <person name="De Vries R.P."/>
            <person name="Baker S.E."/>
            <person name="Andersen M.R."/>
        </authorList>
    </citation>
    <scope>NUCLEOTIDE SEQUENCE [LARGE SCALE GENOMIC DNA]</scope>
    <source>
        <strain evidence="2 3">CBS 123904</strain>
    </source>
</reference>
<dbReference type="Proteomes" id="UP001610446">
    <property type="component" value="Unassembled WGS sequence"/>
</dbReference>
<feature type="region of interest" description="Disordered" evidence="1">
    <location>
        <begin position="1"/>
        <end position="32"/>
    </location>
</feature>
<dbReference type="EMBL" id="JBFXLU010000007">
    <property type="protein sequence ID" value="KAL2856431.1"/>
    <property type="molecule type" value="Genomic_DNA"/>
</dbReference>
<evidence type="ECO:0000256" key="1">
    <source>
        <dbReference type="SAM" id="MobiDB-lite"/>
    </source>
</evidence>
<keyword evidence="3" id="KW-1185">Reference proteome</keyword>
<evidence type="ECO:0000313" key="3">
    <source>
        <dbReference type="Proteomes" id="UP001610446"/>
    </source>
</evidence>
<organism evidence="2 3">
    <name type="scientific">Aspergillus pseudoustus</name>
    <dbReference type="NCBI Taxonomy" id="1810923"/>
    <lineage>
        <taxon>Eukaryota</taxon>
        <taxon>Fungi</taxon>
        <taxon>Dikarya</taxon>
        <taxon>Ascomycota</taxon>
        <taxon>Pezizomycotina</taxon>
        <taxon>Eurotiomycetes</taxon>
        <taxon>Eurotiomycetidae</taxon>
        <taxon>Eurotiales</taxon>
        <taxon>Aspergillaceae</taxon>
        <taxon>Aspergillus</taxon>
        <taxon>Aspergillus subgen. Nidulantes</taxon>
    </lineage>
</organism>
<proteinExistence type="predicted"/>
<protein>
    <recommendedName>
        <fullName evidence="4">Ig-like domain-containing protein</fullName>
    </recommendedName>
</protein>
<name>A0ABR4KVW6_9EURO</name>
<sequence>MWGQRYRHSQPPYRAANSFGTTPPFHSPVQLAGSTPRQQSAFKLPPEMPTEYVRCVMPGVSGENTNVGSHAAGVAPETCRMWYDYSRRGQSRSLGWVIK</sequence>
<comment type="caution">
    <text evidence="2">The sequence shown here is derived from an EMBL/GenBank/DDBJ whole genome shotgun (WGS) entry which is preliminary data.</text>
</comment>